<dbReference type="Pfam" id="PF06985">
    <property type="entry name" value="HET"/>
    <property type="match status" value="1"/>
</dbReference>
<gene>
    <name evidence="2" type="ORF">BCIN_13g02770</name>
</gene>
<dbReference type="Proteomes" id="UP000001798">
    <property type="component" value="Chromosome 13"/>
</dbReference>
<dbReference type="InterPro" id="IPR010730">
    <property type="entry name" value="HET"/>
</dbReference>
<keyword evidence="3" id="KW-1185">Reference proteome</keyword>
<reference evidence="2 3" key="3">
    <citation type="journal article" date="2017" name="Mol. Plant Pathol.">
        <title>A gapless genome sequence of the fungus Botrytis cinerea.</title>
        <authorList>
            <person name="Van Kan J.A."/>
            <person name="Stassen J.H."/>
            <person name="Mosbach A."/>
            <person name="Van Der Lee T.A."/>
            <person name="Faino L."/>
            <person name="Farmer A.D."/>
            <person name="Papasotiriou D.G."/>
            <person name="Zhou S."/>
            <person name="Seidl M.F."/>
            <person name="Cottam E."/>
            <person name="Edel D."/>
            <person name="Hahn M."/>
            <person name="Schwartz D.C."/>
            <person name="Dietrich R.A."/>
            <person name="Widdison S."/>
            <person name="Scalliet G."/>
        </authorList>
    </citation>
    <scope>NUCLEOTIDE SEQUENCE [LARGE SCALE GENOMIC DNA]</scope>
    <source>
        <strain evidence="2 3">B05.10</strain>
    </source>
</reference>
<evidence type="ECO:0000313" key="3">
    <source>
        <dbReference type="Proteomes" id="UP000001798"/>
    </source>
</evidence>
<sequence>MICDICTELFRTLSKVQVKDKLPEGSELKGRFEHHATYNALKRALDIGCVFCKKVWAQIRDEVLDMDDDKLVAFRLEFEWSLYLQSNSLGSFSISTAKELEWRFWICLWPVYSSQDRLLLPGYHETTNTGSDACFILANHWLKTCLSSHRNCERLRPPSLEEWTPSRLIRIRSTDDLVLCLRNMGNIPTGVEYATLSHCWGNIPETQRLVLTSENISSWTRRMPDLKSMRTFDQAIVSCQKLGLEYIWIDSLCILQDCQDDWRKEASLMSTVYKYSKCTITATAAIDDTVGCFFDRDSDICLPTRVEFFRNQICFLGSSKQSIPNFNPLPEDSSPTLLLGYYDIEDIVDWDGGIELAPVNQRSWVVQERLLSPRVIHFSDRQLFWEFAELQASESSPFGIPGGEVTKFKTLSPYQNQDQYLIDLDLETETQSQERQRLAGAFRIWKSTVSAYTRGKLSKGSDKLIAISAIARELQPLMRCRYLAGLWEASLVLQLSWWSDKTVIPSMGYRAPSWSWASIDGEVHLTGPEISDSVDPLVETLEVVIDLVGEDEFGQVQGGHLTLLGQTIDLEVLDYDEESELHNVTFNGKPTFATIFENSANMRTEISTNQICCVPLYLRLRGEMLFLRGLILECVDVTKNEYRRVGLLMVHSRLIPVEINHSEKYSIENPFLSTLGNFEQTKDGLPVFKRESRNFREITII</sequence>
<dbReference type="GeneID" id="5435794"/>
<evidence type="ECO:0000313" key="2">
    <source>
        <dbReference type="EMBL" id="ATZ56440.1"/>
    </source>
</evidence>
<organism evidence="2 3">
    <name type="scientific">Botryotinia fuckeliana (strain B05.10)</name>
    <name type="common">Noble rot fungus</name>
    <name type="synonym">Botrytis cinerea</name>
    <dbReference type="NCBI Taxonomy" id="332648"/>
    <lineage>
        <taxon>Eukaryota</taxon>
        <taxon>Fungi</taxon>
        <taxon>Dikarya</taxon>
        <taxon>Ascomycota</taxon>
        <taxon>Pezizomycotina</taxon>
        <taxon>Leotiomycetes</taxon>
        <taxon>Helotiales</taxon>
        <taxon>Sclerotiniaceae</taxon>
        <taxon>Botrytis</taxon>
    </lineage>
</organism>
<dbReference type="KEGG" id="bfu:BCIN_13g02770"/>
<dbReference type="EMBL" id="CP009817">
    <property type="protein sequence ID" value="ATZ56440.1"/>
    <property type="molecule type" value="Genomic_DNA"/>
</dbReference>
<name>A0A384K0T2_BOTFB</name>
<feature type="domain" description="Heterokaryon incompatibility" evidence="1">
    <location>
        <begin position="193"/>
        <end position="368"/>
    </location>
</feature>
<evidence type="ECO:0000259" key="1">
    <source>
        <dbReference type="Pfam" id="PF06985"/>
    </source>
</evidence>
<dbReference type="VEuPathDB" id="FungiDB:Bcin13g02770"/>
<accession>A0A384K0T2</accession>
<dbReference type="OrthoDB" id="2958217at2759"/>
<dbReference type="PANTHER" id="PTHR33112">
    <property type="entry name" value="DOMAIN PROTEIN, PUTATIVE-RELATED"/>
    <property type="match status" value="1"/>
</dbReference>
<reference evidence="2 3" key="1">
    <citation type="journal article" date="2011" name="PLoS Genet.">
        <title>Genomic analysis of the necrotrophic fungal pathogens Sclerotinia sclerotiorum and Botrytis cinerea.</title>
        <authorList>
            <person name="Amselem J."/>
            <person name="Cuomo C.A."/>
            <person name="van Kan J.A."/>
            <person name="Viaud M."/>
            <person name="Benito E.P."/>
            <person name="Couloux A."/>
            <person name="Coutinho P.M."/>
            <person name="de Vries R.P."/>
            <person name="Dyer P.S."/>
            <person name="Fillinger S."/>
            <person name="Fournier E."/>
            <person name="Gout L."/>
            <person name="Hahn M."/>
            <person name="Kohn L."/>
            <person name="Lapalu N."/>
            <person name="Plummer K.M."/>
            <person name="Pradier J.M."/>
            <person name="Quevillon E."/>
            <person name="Sharon A."/>
            <person name="Simon A."/>
            <person name="ten Have A."/>
            <person name="Tudzynski B."/>
            <person name="Tudzynski P."/>
            <person name="Wincker P."/>
            <person name="Andrew M."/>
            <person name="Anthouard V."/>
            <person name="Beever R.E."/>
            <person name="Beffa R."/>
            <person name="Benoit I."/>
            <person name="Bouzid O."/>
            <person name="Brault B."/>
            <person name="Chen Z."/>
            <person name="Choquer M."/>
            <person name="Collemare J."/>
            <person name="Cotton P."/>
            <person name="Danchin E.G."/>
            <person name="Da Silva C."/>
            <person name="Gautier A."/>
            <person name="Giraud C."/>
            <person name="Giraud T."/>
            <person name="Gonzalez C."/>
            <person name="Grossetete S."/>
            <person name="Guldener U."/>
            <person name="Henrissat B."/>
            <person name="Howlett B.J."/>
            <person name="Kodira C."/>
            <person name="Kretschmer M."/>
            <person name="Lappartient A."/>
            <person name="Leroch M."/>
            <person name="Levis C."/>
            <person name="Mauceli E."/>
            <person name="Neuveglise C."/>
            <person name="Oeser B."/>
            <person name="Pearson M."/>
            <person name="Poulain J."/>
            <person name="Poussereau N."/>
            <person name="Quesneville H."/>
            <person name="Rascle C."/>
            <person name="Schumacher J."/>
            <person name="Segurens B."/>
            <person name="Sexton A."/>
            <person name="Silva E."/>
            <person name="Sirven C."/>
            <person name="Soanes D.M."/>
            <person name="Talbot N.J."/>
            <person name="Templeton M."/>
            <person name="Yandava C."/>
            <person name="Yarden O."/>
            <person name="Zeng Q."/>
            <person name="Rollins J.A."/>
            <person name="Lebrun M.H."/>
            <person name="Dickman M."/>
        </authorList>
    </citation>
    <scope>NUCLEOTIDE SEQUENCE [LARGE SCALE GENOMIC DNA]</scope>
    <source>
        <strain evidence="2 3">B05.10</strain>
    </source>
</reference>
<dbReference type="RefSeq" id="XP_024552568.1">
    <property type="nucleotide sequence ID" value="XM_024696755.1"/>
</dbReference>
<dbReference type="AlphaFoldDB" id="A0A384K0T2"/>
<dbReference type="PANTHER" id="PTHR33112:SF9">
    <property type="entry name" value="HETEROKARYON INCOMPATIBILITY DOMAIN-CONTAINING PROTEIN"/>
    <property type="match status" value="1"/>
</dbReference>
<reference evidence="2 3" key="2">
    <citation type="journal article" date="2012" name="Eukaryot. Cell">
        <title>Genome update of Botrytis cinerea strains B05.10 and T4.</title>
        <authorList>
            <person name="Staats M."/>
            <person name="van Kan J.A."/>
        </authorList>
    </citation>
    <scope>NUCLEOTIDE SEQUENCE [LARGE SCALE GENOMIC DNA]</scope>
    <source>
        <strain evidence="2 3">B05.10</strain>
    </source>
</reference>
<protein>
    <recommendedName>
        <fullName evidence="1">Heterokaryon incompatibility domain-containing protein</fullName>
    </recommendedName>
</protein>
<proteinExistence type="predicted"/>